<name>A0AAE3SJT2_9BACT</name>
<evidence type="ECO:0000256" key="1">
    <source>
        <dbReference type="SAM" id="Coils"/>
    </source>
</evidence>
<dbReference type="PROSITE" id="PS51257">
    <property type="entry name" value="PROKAR_LIPOPROTEIN"/>
    <property type="match status" value="1"/>
</dbReference>
<proteinExistence type="predicted"/>
<gene>
    <name evidence="3" type="ORF">OM074_09300</name>
</gene>
<dbReference type="Pfam" id="PF14129">
    <property type="entry name" value="DUF4296"/>
    <property type="match status" value="1"/>
</dbReference>
<dbReference type="RefSeq" id="WP_301199189.1">
    <property type="nucleotide sequence ID" value="NZ_JAPDPI010000016.1"/>
</dbReference>
<sequence length="280" mass="32676">MNDNKIGIQRLLIFTLLLVLMASCNMANRVPSGFPKEKEFAQILADVHFSESVISQMRLKKRDMDEVANGCYHSVLQKHNLTQEKFDTVVAWYTSQPEIYTKVYDDVVAILTEKEARWQQEAKGIKEEMERQRKLREARNIWDKENRTIRVTEKDTFDRRVPFEFLVDTINETGYRVSAYYQFKKGNMVKDIALQLIAMYQDSSYDTVKYKIPVTFSSRKVEVEIGLEDSLDIINIKGLLLQHDTLDVVNATIRNIVFEYLPVEDSVENEVVDTEPMLQK</sequence>
<reference evidence="3" key="1">
    <citation type="submission" date="2022-10" db="EMBL/GenBank/DDBJ databases">
        <authorList>
            <person name="Yu W.X."/>
        </authorList>
    </citation>
    <scope>NUCLEOTIDE SEQUENCE</scope>
    <source>
        <strain evidence="3">D04</strain>
    </source>
</reference>
<dbReference type="AlphaFoldDB" id="A0AAE3SJT2"/>
<dbReference type="InterPro" id="IPR025381">
    <property type="entry name" value="DUF4296"/>
</dbReference>
<evidence type="ECO:0000313" key="4">
    <source>
        <dbReference type="Proteomes" id="UP001207408"/>
    </source>
</evidence>
<feature type="coiled-coil region" evidence="1">
    <location>
        <begin position="108"/>
        <end position="135"/>
    </location>
</feature>
<dbReference type="Proteomes" id="UP001207408">
    <property type="component" value="Unassembled WGS sequence"/>
</dbReference>
<accession>A0AAE3SJT2</accession>
<evidence type="ECO:0000259" key="2">
    <source>
        <dbReference type="Pfam" id="PF14129"/>
    </source>
</evidence>
<feature type="domain" description="DUF4296" evidence="2">
    <location>
        <begin position="31"/>
        <end position="115"/>
    </location>
</feature>
<keyword evidence="1" id="KW-0175">Coiled coil</keyword>
<keyword evidence="4" id="KW-1185">Reference proteome</keyword>
<protein>
    <submittedName>
        <fullName evidence="3">DUF4296 domain-containing protein</fullName>
    </submittedName>
</protein>
<evidence type="ECO:0000313" key="3">
    <source>
        <dbReference type="EMBL" id="MCW3805824.1"/>
    </source>
</evidence>
<comment type="caution">
    <text evidence="3">The sequence shown here is derived from an EMBL/GenBank/DDBJ whole genome shotgun (WGS) entry which is preliminary data.</text>
</comment>
<organism evidence="3 4">
    <name type="scientific">Plebeiibacterium marinum</name>
    <dbReference type="NCBI Taxonomy" id="2992111"/>
    <lineage>
        <taxon>Bacteria</taxon>
        <taxon>Pseudomonadati</taxon>
        <taxon>Bacteroidota</taxon>
        <taxon>Bacteroidia</taxon>
        <taxon>Marinilabiliales</taxon>
        <taxon>Marinilabiliaceae</taxon>
        <taxon>Plebeiibacterium</taxon>
    </lineage>
</organism>
<dbReference type="EMBL" id="JAPDPI010000016">
    <property type="protein sequence ID" value="MCW3805824.1"/>
    <property type="molecule type" value="Genomic_DNA"/>
</dbReference>